<organism evidence="1">
    <name type="scientific">Anguilla anguilla</name>
    <name type="common">European freshwater eel</name>
    <name type="synonym">Muraena anguilla</name>
    <dbReference type="NCBI Taxonomy" id="7936"/>
    <lineage>
        <taxon>Eukaryota</taxon>
        <taxon>Metazoa</taxon>
        <taxon>Chordata</taxon>
        <taxon>Craniata</taxon>
        <taxon>Vertebrata</taxon>
        <taxon>Euteleostomi</taxon>
        <taxon>Actinopterygii</taxon>
        <taxon>Neopterygii</taxon>
        <taxon>Teleostei</taxon>
        <taxon>Anguilliformes</taxon>
        <taxon>Anguillidae</taxon>
        <taxon>Anguilla</taxon>
    </lineage>
</organism>
<dbReference type="AlphaFoldDB" id="A0A0E9TLQ7"/>
<protein>
    <submittedName>
        <fullName evidence="1">Uncharacterized protein</fullName>
    </submittedName>
</protein>
<accession>A0A0E9TLQ7</accession>
<name>A0A0E9TLQ7_ANGAN</name>
<reference evidence="1" key="1">
    <citation type="submission" date="2014-11" db="EMBL/GenBank/DDBJ databases">
        <authorList>
            <person name="Amaro Gonzalez C."/>
        </authorList>
    </citation>
    <scope>NUCLEOTIDE SEQUENCE</scope>
</reference>
<sequence>MYKDTFKAINQWLAHTYFVVILLSRRSCNKQQAQTEEVGNSNCSYY</sequence>
<dbReference type="EMBL" id="GBXM01054889">
    <property type="protein sequence ID" value="JAH53688.1"/>
    <property type="molecule type" value="Transcribed_RNA"/>
</dbReference>
<evidence type="ECO:0000313" key="1">
    <source>
        <dbReference type="EMBL" id="JAH53688.1"/>
    </source>
</evidence>
<proteinExistence type="predicted"/>
<reference evidence="1" key="2">
    <citation type="journal article" date="2015" name="Fish Shellfish Immunol.">
        <title>Early steps in the European eel (Anguilla anguilla)-Vibrio vulnificus interaction in the gills: Role of the RtxA13 toxin.</title>
        <authorList>
            <person name="Callol A."/>
            <person name="Pajuelo D."/>
            <person name="Ebbesson L."/>
            <person name="Teles M."/>
            <person name="MacKenzie S."/>
            <person name="Amaro C."/>
        </authorList>
    </citation>
    <scope>NUCLEOTIDE SEQUENCE</scope>
</reference>